<proteinExistence type="predicted"/>
<dbReference type="AlphaFoldDB" id="A0A927MBI2"/>
<accession>A0A927MBI2</accession>
<protein>
    <submittedName>
        <fullName evidence="1">Uncharacterized protein</fullName>
    </submittedName>
</protein>
<organism evidence="1 2">
    <name type="scientific">Plantactinospora soyae</name>
    <dbReference type="NCBI Taxonomy" id="1544732"/>
    <lineage>
        <taxon>Bacteria</taxon>
        <taxon>Bacillati</taxon>
        <taxon>Actinomycetota</taxon>
        <taxon>Actinomycetes</taxon>
        <taxon>Micromonosporales</taxon>
        <taxon>Micromonosporaceae</taxon>
        <taxon>Plantactinospora</taxon>
    </lineage>
</organism>
<dbReference type="EMBL" id="JADBEB010000001">
    <property type="protein sequence ID" value="MBE1490121.1"/>
    <property type="molecule type" value="Genomic_DNA"/>
</dbReference>
<evidence type="ECO:0000313" key="1">
    <source>
        <dbReference type="EMBL" id="MBE1490121.1"/>
    </source>
</evidence>
<gene>
    <name evidence="1" type="ORF">H4W31_005759</name>
</gene>
<keyword evidence="2" id="KW-1185">Reference proteome</keyword>
<dbReference type="RefSeq" id="WP_192769461.1">
    <property type="nucleotide sequence ID" value="NZ_JADBEB010000001.1"/>
</dbReference>
<comment type="caution">
    <text evidence="1">The sequence shown here is derived from an EMBL/GenBank/DDBJ whole genome shotgun (WGS) entry which is preliminary data.</text>
</comment>
<reference evidence="1" key="1">
    <citation type="submission" date="2020-10" db="EMBL/GenBank/DDBJ databases">
        <title>Sequencing the genomes of 1000 actinobacteria strains.</title>
        <authorList>
            <person name="Klenk H.-P."/>
        </authorList>
    </citation>
    <scope>NUCLEOTIDE SEQUENCE</scope>
    <source>
        <strain evidence="1">DSM 46832</strain>
    </source>
</reference>
<evidence type="ECO:0000313" key="2">
    <source>
        <dbReference type="Proteomes" id="UP000649753"/>
    </source>
</evidence>
<dbReference type="Proteomes" id="UP000649753">
    <property type="component" value="Unassembled WGS sequence"/>
</dbReference>
<name>A0A927MBI2_9ACTN</name>
<sequence length="218" mass="23610">MMNYPELYREIGRGTGSPLVHTWVIDVLTEIAEGRRPLRAVRHPLGFTCLPVDRSGDDGICVHLWAADRPAAHPVTSAIHSHSWDLLSQVLYGEVRNEIIDVTDSSAEPTHRIHEVHSRGDLDEIRPTARLVRAGVGTVERHAAGATYALGAGSFHTSEVPDGREAVTVALGRTAPGAWDLSLGPLRGCTEQSRRDRCDAAETARAARAIAERVAAHA</sequence>